<proteinExistence type="predicted"/>
<comment type="caution">
    <text evidence="1">The sequence shown here is derived from an EMBL/GenBank/DDBJ whole genome shotgun (WGS) entry which is preliminary data.</text>
</comment>
<evidence type="ECO:0000313" key="1">
    <source>
        <dbReference type="EMBL" id="KAH7842173.1"/>
    </source>
</evidence>
<evidence type="ECO:0000313" key="2">
    <source>
        <dbReference type="Proteomes" id="UP000828048"/>
    </source>
</evidence>
<sequence length="136" mass="15203">MGGKKFSADFQLVFRLPKLFLFIGSASLVLMFIFLDHLCQPIGFLANRMGSSADSTSVKACRPLVKGLGMWGSIKALSRGYNYLMVVVIFAPVAFLAWFPFVTDFQTRLPFNPAFSRGLQIQRIEATSAMLKERIL</sequence>
<reference evidence="1 2" key="1">
    <citation type="journal article" date="2021" name="Hortic Res">
        <title>High-quality reference genome and annotation aids understanding of berry development for evergreen blueberry (Vaccinium darrowii).</title>
        <authorList>
            <person name="Yu J."/>
            <person name="Hulse-Kemp A.M."/>
            <person name="Babiker E."/>
            <person name="Staton M."/>
        </authorList>
    </citation>
    <scope>NUCLEOTIDE SEQUENCE [LARGE SCALE GENOMIC DNA]</scope>
    <source>
        <strain evidence="2">cv. NJ 8807/NJ 8810</strain>
        <tissue evidence="1">Young leaf</tissue>
    </source>
</reference>
<dbReference type="Proteomes" id="UP000828048">
    <property type="component" value="Chromosome 1"/>
</dbReference>
<protein>
    <submittedName>
        <fullName evidence="1">Uncharacterized protein</fullName>
    </submittedName>
</protein>
<dbReference type="EMBL" id="CM037151">
    <property type="protein sequence ID" value="KAH7842173.1"/>
    <property type="molecule type" value="Genomic_DNA"/>
</dbReference>
<name>A0ACB7XMR2_9ERIC</name>
<gene>
    <name evidence="1" type="ORF">Vadar_002262</name>
</gene>
<keyword evidence="2" id="KW-1185">Reference proteome</keyword>
<organism evidence="1 2">
    <name type="scientific">Vaccinium darrowii</name>
    <dbReference type="NCBI Taxonomy" id="229202"/>
    <lineage>
        <taxon>Eukaryota</taxon>
        <taxon>Viridiplantae</taxon>
        <taxon>Streptophyta</taxon>
        <taxon>Embryophyta</taxon>
        <taxon>Tracheophyta</taxon>
        <taxon>Spermatophyta</taxon>
        <taxon>Magnoliopsida</taxon>
        <taxon>eudicotyledons</taxon>
        <taxon>Gunneridae</taxon>
        <taxon>Pentapetalae</taxon>
        <taxon>asterids</taxon>
        <taxon>Ericales</taxon>
        <taxon>Ericaceae</taxon>
        <taxon>Vaccinioideae</taxon>
        <taxon>Vaccinieae</taxon>
        <taxon>Vaccinium</taxon>
    </lineage>
</organism>
<accession>A0ACB7XMR2</accession>